<dbReference type="SUPFAM" id="SSF55811">
    <property type="entry name" value="Nudix"/>
    <property type="match status" value="1"/>
</dbReference>
<name>A0ABZ1AW04_9ACTN</name>
<dbReference type="CDD" id="cd04662">
    <property type="entry name" value="NUDIX_Hydrolase"/>
    <property type="match status" value="1"/>
</dbReference>
<dbReference type="InterPro" id="IPR051325">
    <property type="entry name" value="Nudix_hydrolase_domain"/>
</dbReference>
<keyword evidence="1" id="KW-0378">Hydrolase</keyword>
<evidence type="ECO:0000313" key="3">
    <source>
        <dbReference type="EMBL" id="WRL62121.1"/>
    </source>
</evidence>
<proteinExistence type="predicted"/>
<protein>
    <submittedName>
        <fullName evidence="3">NUDIX domain-containing protein</fullName>
    </submittedName>
</protein>
<evidence type="ECO:0000256" key="1">
    <source>
        <dbReference type="ARBA" id="ARBA00022801"/>
    </source>
</evidence>
<dbReference type="PANTHER" id="PTHR21340:SF7">
    <property type="entry name" value="NUDIX HYDROLASE DOMAIN-CONTAINING PROTEIN"/>
    <property type="match status" value="1"/>
</dbReference>
<dbReference type="InterPro" id="IPR020084">
    <property type="entry name" value="NUDIX_hydrolase_CS"/>
</dbReference>
<dbReference type="EMBL" id="CP141261">
    <property type="protein sequence ID" value="WRL62121.1"/>
    <property type="molecule type" value="Genomic_DNA"/>
</dbReference>
<dbReference type="Gene3D" id="3.90.79.10">
    <property type="entry name" value="Nucleoside Triphosphate Pyrophosphohydrolase"/>
    <property type="match status" value="1"/>
</dbReference>
<sequence>MAGPVPRTSAGILLYRRGPDGPEVLLGHMGGPFWARKDDGAWSIPKGEHGPDEDPLAVARREFAEELGSPVPGGDLVPLGSAKVTSAKVLTVWAAEGDLDATAIRSNTFQLEWPPRSGRLQEFPEIDGAAWFGLDEARGKLLTGQVPFLDRLRDDVLGDQPYPCP</sequence>
<dbReference type="InterPro" id="IPR000086">
    <property type="entry name" value="NUDIX_hydrolase_dom"/>
</dbReference>
<gene>
    <name evidence="3" type="ORF">U6N30_18930</name>
</gene>
<dbReference type="PROSITE" id="PS00893">
    <property type="entry name" value="NUDIX_BOX"/>
    <property type="match status" value="1"/>
</dbReference>
<dbReference type="PANTHER" id="PTHR21340">
    <property type="entry name" value="DIADENOSINE 5,5-P1,P4-TETRAPHOSPHATE PYROPHOSPHOHYDROLASE MUTT"/>
    <property type="match status" value="1"/>
</dbReference>
<dbReference type="RefSeq" id="WP_324273476.1">
    <property type="nucleotide sequence ID" value="NZ_CP141261.1"/>
</dbReference>
<dbReference type="Proteomes" id="UP001324287">
    <property type="component" value="Chromosome"/>
</dbReference>
<dbReference type="Pfam" id="PF00293">
    <property type="entry name" value="NUDIX"/>
    <property type="match status" value="1"/>
</dbReference>
<feature type="domain" description="Nudix hydrolase" evidence="2">
    <location>
        <begin position="5"/>
        <end position="154"/>
    </location>
</feature>
<accession>A0ABZ1AW04</accession>
<keyword evidence="4" id="KW-1185">Reference proteome</keyword>
<reference evidence="3 4" key="1">
    <citation type="submission" date="2023-12" db="EMBL/GenBank/DDBJ databases">
        <title>Blastococcus brunescens sp. nov., an actonobacterium isolated from sandstone collected in sahara desert.</title>
        <authorList>
            <person name="Gtari M."/>
            <person name="Ghodhbane F."/>
        </authorList>
    </citation>
    <scope>NUCLEOTIDE SEQUENCE [LARGE SCALE GENOMIC DNA]</scope>
    <source>
        <strain evidence="3 4">BMG 8361</strain>
    </source>
</reference>
<dbReference type="PROSITE" id="PS51462">
    <property type="entry name" value="NUDIX"/>
    <property type="match status" value="1"/>
</dbReference>
<organism evidence="3 4">
    <name type="scientific">Blastococcus brunescens</name>
    <dbReference type="NCBI Taxonomy" id="1564165"/>
    <lineage>
        <taxon>Bacteria</taxon>
        <taxon>Bacillati</taxon>
        <taxon>Actinomycetota</taxon>
        <taxon>Actinomycetes</taxon>
        <taxon>Geodermatophilales</taxon>
        <taxon>Geodermatophilaceae</taxon>
        <taxon>Blastococcus</taxon>
    </lineage>
</organism>
<dbReference type="InterPro" id="IPR015797">
    <property type="entry name" value="NUDIX_hydrolase-like_dom_sf"/>
</dbReference>
<evidence type="ECO:0000259" key="2">
    <source>
        <dbReference type="PROSITE" id="PS51462"/>
    </source>
</evidence>
<evidence type="ECO:0000313" key="4">
    <source>
        <dbReference type="Proteomes" id="UP001324287"/>
    </source>
</evidence>